<evidence type="ECO:0000256" key="5">
    <source>
        <dbReference type="ARBA" id="ARBA00022884"/>
    </source>
</evidence>
<dbReference type="PANTHER" id="PTHR35562:SF1">
    <property type="entry name" value="UPF0115 PROTEIN YFCN"/>
    <property type="match status" value="1"/>
</dbReference>
<feature type="domain" description="Smr" evidence="7">
    <location>
        <begin position="98"/>
        <end position="173"/>
    </location>
</feature>
<keyword evidence="5 6" id="KW-0694">RNA-binding</keyword>
<dbReference type="GO" id="GO:0016787">
    <property type="term" value="F:hydrolase activity"/>
    <property type="evidence" value="ECO:0007669"/>
    <property type="project" value="UniProtKB-KW"/>
</dbReference>
<dbReference type="SMART" id="SM00463">
    <property type="entry name" value="SMR"/>
    <property type="match status" value="1"/>
</dbReference>
<keyword evidence="4 6" id="KW-0378">Hydrolase</keyword>
<dbReference type="NCBIfam" id="NF003432">
    <property type="entry name" value="PRK04946.1"/>
    <property type="match status" value="1"/>
</dbReference>
<dbReference type="GO" id="GO:0019843">
    <property type="term" value="F:rRNA binding"/>
    <property type="evidence" value="ECO:0007669"/>
    <property type="project" value="UniProtKB-UniRule"/>
</dbReference>
<dbReference type="EMBL" id="CP061275">
    <property type="protein sequence ID" value="QNS01839.1"/>
    <property type="molecule type" value="Genomic_DNA"/>
</dbReference>
<comment type="similarity">
    <text evidence="6">Belongs to the SmrB family.</text>
</comment>
<evidence type="ECO:0000256" key="4">
    <source>
        <dbReference type="ARBA" id="ARBA00022801"/>
    </source>
</evidence>
<evidence type="ECO:0000259" key="7">
    <source>
        <dbReference type="PROSITE" id="PS50828"/>
    </source>
</evidence>
<dbReference type="Pfam" id="PF01713">
    <property type="entry name" value="Smr"/>
    <property type="match status" value="1"/>
</dbReference>
<evidence type="ECO:0000256" key="1">
    <source>
        <dbReference type="ARBA" id="ARBA00022722"/>
    </source>
</evidence>
<protein>
    <recommendedName>
        <fullName evidence="6">Ribosome rescue factor SmrB</fullName>
        <ecNumber evidence="6">3.1.-.-</ecNumber>
    </recommendedName>
</protein>
<dbReference type="PANTHER" id="PTHR35562">
    <property type="entry name" value="DNA ENDONUCLEASE SMRA-RELATED"/>
    <property type="match status" value="1"/>
</dbReference>
<keyword evidence="2 6" id="KW-0699">rRNA-binding</keyword>
<reference evidence="8 9" key="1">
    <citation type="submission" date="2020-09" db="EMBL/GenBank/DDBJ databases">
        <title>Genome sequence of the banana aphid, Pentalonia nigronervosa Coquerel (Hemiptera: Aphididae) and its symbionts.</title>
        <authorList>
            <person name="Mathers T.C."/>
            <person name="Mugford S.T."/>
            <person name="Hogenhout S.A."/>
            <person name="Tripathi L."/>
        </authorList>
    </citation>
    <scope>NUCLEOTIDE SEQUENCE [LARGE SCALE GENOMIC DNA]</scope>
    <source>
        <strain evidence="8">Ba4</strain>
    </source>
</reference>
<dbReference type="GO" id="GO:0004521">
    <property type="term" value="F:RNA endonuclease activity"/>
    <property type="evidence" value="ECO:0007669"/>
    <property type="project" value="UniProtKB-UniRule"/>
</dbReference>
<dbReference type="Proteomes" id="UP000516346">
    <property type="component" value="Chromosome"/>
</dbReference>
<dbReference type="AlphaFoldDB" id="A0A7H1AZD4"/>
<evidence type="ECO:0000256" key="2">
    <source>
        <dbReference type="ARBA" id="ARBA00022730"/>
    </source>
</evidence>
<evidence type="ECO:0000313" key="9">
    <source>
        <dbReference type="Proteomes" id="UP000516346"/>
    </source>
</evidence>
<organism evidence="8 9">
    <name type="scientific">Buchnera aphidicola</name>
    <name type="common">Pentalonia nigronervosa</name>
    <dbReference type="NCBI Taxonomy" id="1309793"/>
    <lineage>
        <taxon>Bacteria</taxon>
        <taxon>Pseudomonadati</taxon>
        <taxon>Pseudomonadota</taxon>
        <taxon>Gammaproteobacteria</taxon>
        <taxon>Enterobacterales</taxon>
        <taxon>Erwiniaceae</taxon>
        <taxon>Buchnera</taxon>
    </lineage>
</organism>
<dbReference type="HAMAP" id="MF_01042">
    <property type="entry name" value="SmrB"/>
    <property type="match status" value="1"/>
</dbReference>
<evidence type="ECO:0000256" key="3">
    <source>
        <dbReference type="ARBA" id="ARBA00022759"/>
    </source>
</evidence>
<dbReference type="Gene3D" id="3.30.1370.110">
    <property type="match status" value="1"/>
</dbReference>
<comment type="function">
    <text evidence="6">Acts as a ribosome collision sensor. Detects stalled/collided disomes (pairs of ribosomes where the leading ribosome is stalled and a second ribosome has collided with it) and endonucleolytically cleaves mRNA at the 5' boundary of the stalled ribosome. Stalled/collided disomes form a new interface (primarily via the 30S subunits) that binds SmrB. Cleaved mRNA becomes available for tmRNA ligation, leading to ribosomal subunit dissociation and rescue of stalled ribosomes.</text>
</comment>
<dbReference type="EC" id="3.1.-.-" evidence="6"/>
<accession>A0A7H1AZD4</accession>
<keyword evidence="1 6" id="KW-0540">Nuclease</keyword>
<dbReference type="SUPFAM" id="SSF160443">
    <property type="entry name" value="SMR domain-like"/>
    <property type="match status" value="1"/>
</dbReference>
<evidence type="ECO:0000313" key="8">
    <source>
        <dbReference type="EMBL" id="QNS01839.1"/>
    </source>
</evidence>
<name>A0A7H1AZD4_9GAMM</name>
<evidence type="ECO:0000256" key="6">
    <source>
        <dbReference type="HAMAP-Rule" id="MF_01042"/>
    </source>
</evidence>
<dbReference type="InterPro" id="IPR002625">
    <property type="entry name" value="Smr_dom"/>
</dbReference>
<comment type="subunit">
    <text evidence="6">Associates with collided ribosomes, but not with correctly translating polysomes.</text>
</comment>
<sequence length="180" mass="21169">MRKNRRYSVRKDALFRQWLNNTREIVQDTIFHARIDKKENSIISNRILLEQDAHSYYFSQKNENNSLTNDPVSYIRNQHAYKILKNLKKGRYSPDIFLDLHGLNQYQAKKELAKLIVICQKEKLFCAHIMHGYGQNILKTQTPFWLSQHPDIIALHQAPKAFGNDAAIMVIIEIHSHIKS</sequence>
<dbReference type="PROSITE" id="PS50828">
    <property type="entry name" value="SMR"/>
    <property type="match status" value="1"/>
</dbReference>
<dbReference type="InterPro" id="IPR036063">
    <property type="entry name" value="Smr_dom_sf"/>
</dbReference>
<dbReference type="GO" id="GO:0072344">
    <property type="term" value="P:rescue of stalled ribosome"/>
    <property type="evidence" value="ECO:0007669"/>
    <property type="project" value="UniProtKB-UniRule"/>
</dbReference>
<keyword evidence="3 6" id="KW-0255">Endonuclease</keyword>
<proteinExistence type="inferred from homology"/>
<gene>
    <name evidence="6 8" type="primary">smrB</name>
    <name evidence="8" type="ORF">ICW73_02605</name>
</gene>
<dbReference type="InterPro" id="IPR022990">
    <property type="entry name" value="SmrB-like"/>
</dbReference>